<dbReference type="InParanoid" id="E4X1Q3"/>
<organism evidence="2">
    <name type="scientific">Oikopleura dioica</name>
    <name type="common">Tunicate</name>
    <dbReference type="NCBI Taxonomy" id="34765"/>
    <lineage>
        <taxon>Eukaryota</taxon>
        <taxon>Metazoa</taxon>
        <taxon>Chordata</taxon>
        <taxon>Tunicata</taxon>
        <taxon>Appendicularia</taxon>
        <taxon>Copelata</taxon>
        <taxon>Oikopleuridae</taxon>
        <taxon>Oikopleura</taxon>
    </lineage>
</organism>
<proteinExistence type="predicted"/>
<evidence type="ECO:0000313" key="2">
    <source>
        <dbReference type="EMBL" id="CBY23370.1"/>
    </source>
</evidence>
<reference evidence="2" key="1">
    <citation type="journal article" date="2010" name="Science">
        <title>Plasticity of animal genome architecture unmasked by rapid evolution of a pelagic tunicate.</title>
        <authorList>
            <person name="Denoeud F."/>
            <person name="Henriet S."/>
            <person name="Mungpakdee S."/>
            <person name="Aury J.M."/>
            <person name="Da Silva C."/>
            <person name="Brinkmann H."/>
            <person name="Mikhaleva J."/>
            <person name="Olsen L.C."/>
            <person name="Jubin C."/>
            <person name="Canestro C."/>
            <person name="Bouquet J.M."/>
            <person name="Danks G."/>
            <person name="Poulain J."/>
            <person name="Campsteijn C."/>
            <person name="Adamski M."/>
            <person name="Cross I."/>
            <person name="Yadetie F."/>
            <person name="Muffato M."/>
            <person name="Louis A."/>
            <person name="Butcher S."/>
            <person name="Tsagkogeorga G."/>
            <person name="Konrad A."/>
            <person name="Singh S."/>
            <person name="Jensen M.F."/>
            <person name="Cong E.H."/>
            <person name="Eikeseth-Otteraa H."/>
            <person name="Noel B."/>
            <person name="Anthouard V."/>
            <person name="Porcel B.M."/>
            <person name="Kachouri-Lafond R."/>
            <person name="Nishino A."/>
            <person name="Ugolini M."/>
            <person name="Chourrout P."/>
            <person name="Nishida H."/>
            <person name="Aasland R."/>
            <person name="Huzurbazar S."/>
            <person name="Westhof E."/>
            <person name="Delsuc F."/>
            <person name="Lehrach H."/>
            <person name="Reinhardt R."/>
            <person name="Weissenbach J."/>
            <person name="Roy S.W."/>
            <person name="Artiguenave F."/>
            <person name="Postlethwait J.H."/>
            <person name="Manak J.R."/>
            <person name="Thompson E.M."/>
            <person name="Jaillon O."/>
            <person name="Du Pasquier L."/>
            <person name="Boudinot P."/>
            <person name="Liberles D.A."/>
            <person name="Volff J.N."/>
            <person name="Philippe H."/>
            <person name="Lenhard B."/>
            <person name="Roest Crollius H."/>
            <person name="Wincker P."/>
            <person name="Chourrout D."/>
        </authorList>
    </citation>
    <scope>NUCLEOTIDE SEQUENCE [LARGE SCALE GENOMIC DNA]</scope>
</reference>
<protein>
    <submittedName>
        <fullName evidence="2">Uncharacterized protein</fullName>
    </submittedName>
</protein>
<dbReference type="Proteomes" id="UP000001307">
    <property type="component" value="Unassembled WGS sequence"/>
</dbReference>
<keyword evidence="1" id="KW-0175">Coiled coil</keyword>
<sequence>MGEVRKRKASAEGEQAKSPENVVVQKNGMGFFSVVFVAAILAGSGCQVLKKDQAVEFDAVRGLAAQLKADNVKTLATIATMQEGVEAKDTIIKRLQEEVTATHEKNALLKEELKLLNELIETTESSLKANIEANYQDQFEELKAQAKKYGKVEKDLLKAGNSVEELEEKLSDLQETVRKSSDDNDARSKSITDLQSELDLAKTETASKLIQLHELVSISGVDVEKIDGQAAEIVKVQHTLAVLESKLNEESLKIVELAENDVTSDISALESSIQAQKTAVENLIGALANAAKAEDVAKISALTKEIQQAIVNVEESKVSKNAVGPLRNEFETAITQLQKTVNDIAESAKSSDAKFTTELAALSSVLESLKNAPESKTEP</sequence>
<dbReference type="AlphaFoldDB" id="E4X1Q3"/>
<feature type="coiled-coil region" evidence="1">
    <location>
        <begin position="92"/>
        <end position="183"/>
    </location>
</feature>
<name>E4X1Q3_OIKDI</name>
<dbReference type="EMBL" id="FN653021">
    <property type="protein sequence ID" value="CBY23370.1"/>
    <property type="molecule type" value="Genomic_DNA"/>
</dbReference>
<gene>
    <name evidence="2" type="ORF">GSOID_T00015804001</name>
</gene>
<accession>E4X1Q3</accession>
<keyword evidence="3" id="KW-1185">Reference proteome</keyword>
<evidence type="ECO:0000256" key="1">
    <source>
        <dbReference type="SAM" id="Coils"/>
    </source>
</evidence>
<evidence type="ECO:0000313" key="3">
    <source>
        <dbReference type="Proteomes" id="UP000001307"/>
    </source>
</evidence>
<dbReference type="OrthoDB" id="10398524at2759"/>